<dbReference type="PANTHER" id="PTHR43807">
    <property type="entry name" value="FI04487P"/>
    <property type="match status" value="1"/>
</dbReference>
<keyword evidence="3 6" id="KW-0032">Aminotransferase</keyword>
<dbReference type="InterPro" id="IPR004839">
    <property type="entry name" value="Aminotransferase_I/II_large"/>
</dbReference>
<evidence type="ECO:0000259" key="7">
    <source>
        <dbReference type="Pfam" id="PF00155"/>
    </source>
</evidence>
<name>A0A330L445_9BACT</name>
<evidence type="ECO:0000256" key="6">
    <source>
        <dbReference type="RuleBase" id="RU000481"/>
    </source>
</evidence>
<dbReference type="InterPro" id="IPR051326">
    <property type="entry name" value="Kynurenine-oxoglutarate_AT"/>
</dbReference>
<dbReference type="InterPro" id="IPR015422">
    <property type="entry name" value="PyrdxlP-dep_Trfase_small"/>
</dbReference>
<keyword evidence="9" id="KW-1185">Reference proteome</keyword>
<reference evidence="9" key="1">
    <citation type="submission" date="2018-04" db="EMBL/GenBank/DDBJ databases">
        <authorList>
            <person name="Lucker S."/>
            <person name="Sakoula D."/>
        </authorList>
    </citation>
    <scope>NUCLEOTIDE SEQUENCE [LARGE SCALE GENOMIC DNA]</scope>
</reference>
<dbReference type="Pfam" id="PF00155">
    <property type="entry name" value="Aminotran_1_2"/>
    <property type="match status" value="1"/>
</dbReference>
<evidence type="ECO:0000313" key="8">
    <source>
        <dbReference type="EMBL" id="SPP64588.1"/>
    </source>
</evidence>
<dbReference type="EMBL" id="OUNR01000012">
    <property type="protein sequence ID" value="SPP64588.1"/>
    <property type="molecule type" value="Genomic_DNA"/>
</dbReference>
<organism evidence="8 9">
    <name type="scientific">Nitrospira lenta</name>
    <dbReference type="NCBI Taxonomy" id="1436998"/>
    <lineage>
        <taxon>Bacteria</taxon>
        <taxon>Pseudomonadati</taxon>
        <taxon>Nitrospirota</taxon>
        <taxon>Nitrospiria</taxon>
        <taxon>Nitrospirales</taxon>
        <taxon>Nitrospiraceae</taxon>
        <taxon>Nitrospira</taxon>
    </lineage>
</organism>
<dbReference type="EC" id="2.6.1.-" evidence="6"/>
<evidence type="ECO:0000313" key="9">
    <source>
        <dbReference type="Proteomes" id="UP000248168"/>
    </source>
</evidence>
<dbReference type="FunFam" id="3.40.640.10:FF:000033">
    <property type="entry name" value="Aspartate aminotransferase"/>
    <property type="match status" value="1"/>
</dbReference>
<dbReference type="InterPro" id="IPR015424">
    <property type="entry name" value="PyrdxlP-dep_Trfase"/>
</dbReference>
<gene>
    <name evidence="8" type="ORF">NITLEN_20228</name>
</gene>
<evidence type="ECO:0000256" key="5">
    <source>
        <dbReference type="ARBA" id="ARBA00022898"/>
    </source>
</evidence>
<dbReference type="InterPro" id="IPR015421">
    <property type="entry name" value="PyrdxlP-dep_Trfase_major"/>
</dbReference>
<dbReference type="InterPro" id="IPR004838">
    <property type="entry name" value="NHTrfase_class1_PyrdxlP-BS"/>
</dbReference>
<dbReference type="AlphaFoldDB" id="A0A330L445"/>
<dbReference type="GO" id="GO:0030170">
    <property type="term" value="F:pyridoxal phosphate binding"/>
    <property type="evidence" value="ECO:0007669"/>
    <property type="project" value="InterPro"/>
</dbReference>
<keyword evidence="4 6" id="KW-0808">Transferase</keyword>
<dbReference type="GO" id="GO:0016212">
    <property type="term" value="F:kynurenine-oxoglutarate transaminase activity"/>
    <property type="evidence" value="ECO:0007669"/>
    <property type="project" value="TreeGrafter"/>
</dbReference>
<dbReference type="CDD" id="cd00609">
    <property type="entry name" value="AAT_like"/>
    <property type="match status" value="1"/>
</dbReference>
<evidence type="ECO:0000256" key="3">
    <source>
        <dbReference type="ARBA" id="ARBA00022576"/>
    </source>
</evidence>
<feature type="domain" description="Aminotransferase class I/classII large" evidence="7">
    <location>
        <begin position="63"/>
        <end position="416"/>
    </location>
</feature>
<dbReference type="PANTHER" id="PTHR43807:SF20">
    <property type="entry name" value="FI04487P"/>
    <property type="match status" value="1"/>
</dbReference>
<comment type="similarity">
    <text evidence="2 6">Belongs to the class-I pyridoxal-phosphate-dependent aminotransferase family.</text>
</comment>
<proteinExistence type="inferred from homology"/>
<evidence type="ECO:0000256" key="2">
    <source>
        <dbReference type="ARBA" id="ARBA00007441"/>
    </source>
</evidence>
<dbReference type="RefSeq" id="WP_245924405.1">
    <property type="nucleotide sequence ID" value="NZ_OUNR01000012.1"/>
</dbReference>
<evidence type="ECO:0000256" key="1">
    <source>
        <dbReference type="ARBA" id="ARBA00001933"/>
    </source>
</evidence>
<dbReference type="GO" id="GO:0005737">
    <property type="term" value="C:cytoplasm"/>
    <property type="evidence" value="ECO:0007669"/>
    <property type="project" value="TreeGrafter"/>
</dbReference>
<protein>
    <recommendedName>
        <fullName evidence="6">Aminotransferase</fullName>
        <ecNumber evidence="6">2.6.1.-</ecNumber>
    </recommendedName>
</protein>
<accession>A0A330L445</accession>
<dbReference type="InParanoid" id="A0A330L445"/>
<dbReference type="SUPFAM" id="SSF53383">
    <property type="entry name" value="PLP-dependent transferases"/>
    <property type="match status" value="1"/>
</dbReference>
<dbReference type="Gene3D" id="3.90.1150.10">
    <property type="entry name" value="Aspartate Aminotransferase, domain 1"/>
    <property type="match status" value="1"/>
</dbReference>
<dbReference type="PROSITE" id="PS00105">
    <property type="entry name" value="AA_TRANSFER_CLASS_1"/>
    <property type="match status" value="1"/>
</dbReference>
<sequence>MPSTIAVRDELDKQLTFARVSAKKMGLGCGRGEVVMKRTGNLKMAQLGPSEIRAMTQACVQAKGVNMAQGVCDTAVPLPVLAGAKRAMDQGFNTYTRFDGLAELRQALAKKLARFNGIQADPERNITVSAGATGSFHCACAALLNPGDEVILFEPYYQYHATALQSVDTVPVPVRMHPPDWTFSLAEVERAVTNRTRAIVVNSPGNPSGKVFSRTELEGIAAIATRYDLFVFTDEIYEYMLYDGRQHVSLATLPDMAERTITIGGYSKTFSITGWRIGYSVAAERWAQLIGAMNDLLYVCAPAPLQMGVAAGIHELPDSFYQEMAREYQRKRDRFCEALLRAGLTPSVPQGAYYVLADATRLPGSTGKARAMALLDMAGVAAVPGEAFFSGPEGARFVRFSYAKTESDFDEACRRLATLHL</sequence>
<comment type="cofactor">
    <cofactor evidence="1 6">
        <name>pyridoxal 5'-phosphate</name>
        <dbReference type="ChEBI" id="CHEBI:597326"/>
    </cofactor>
</comment>
<evidence type="ECO:0000256" key="4">
    <source>
        <dbReference type="ARBA" id="ARBA00022679"/>
    </source>
</evidence>
<dbReference type="Proteomes" id="UP000248168">
    <property type="component" value="Unassembled WGS sequence"/>
</dbReference>
<keyword evidence="5" id="KW-0663">Pyridoxal phosphate</keyword>
<dbReference type="Gene3D" id="3.40.640.10">
    <property type="entry name" value="Type I PLP-dependent aspartate aminotransferase-like (Major domain)"/>
    <property type="match status" value="1"/>
</dbReference>
<dbReference type="FunCoup" id="A0A330L445">
    <property type="interactions" value="444"/>
</dbReference>